<dbReference type="EMBL" id="PJQL01002021">
    <property type="protein sequence ID" value="RCH85757.1"/>
    <property type="molecule type" value="Genomic_DNA"/>
</dbReference>
<reference evidence="1 2" key="1">
    <citation type="journal article" date="2018" name="G3 (Bethesda)">
        <title>Phylogenetic and Phylogenomic Definition of Rhizopus Species.</title>
        <authorList>
            <person name="Gryganskyi A.P."/>
            <person name="Golan J."/>
            <person name="Dolatabadi S."/>
            <person name="Mondo S."/>
            <person name="Robb S."/>
            <person name="Idnurm A."/>
            <person name="Muszewska A."/>
            <person name="Steczkiewicz K."/>
            <person name="Masonjones S."/>
            <person name="Liao H.L."/>
            <person name="Gajdeczka M.T."/>
            <person name="Anike F."/>
            <person name="Vuek A."/>
            <person name="Anishchenko I.M."/>
            <person name="Voigt K."/>
            <person name="de Hoog G.S."/>
            <person name="Smith M.E."/>
            <person name="Heitman J."/>
            <person name="Vilgalys R."/>
            <person name="Stajich J.E."/>
        </authorList>
    </citation>
    <scope>NUCLEOTIDE SEQUENCE [LARGE SCALE GENOMIC DNA]</scope>
    <source>
        <strain evidence="1 2">CBS 357.93</strain>
    </source>
</reference>
<accession>A0A367J738</accession>
<evidence type="ECO:0000313" key="2">
    <source>
        <dbReference type="Proteomes" id="UP000252139"/>
    </source>
</evidence>
<comment type="caution">
    <text evidence="1">The sequence shown here is derived from an EMBL/GenBank/DDBJ whole genome shotgun (WGS) entry which is preliminary data.</text>
</comment>
<keyword evidence="2" id="KW-1185">Reference proteome</keyword>
<dbReference type="AlphaFoldDB" id="A0A367J738"/>
<proteinExistence type="predicted"/>
<sequence>MDLEYYGIYRMAELDHFHLPKSVTDLVLTKHTIECLLKIKVVVTRTLVNINKLKSGQLPANPKYQHHQRFVNCEQSKVRKTKD</sequence>
<organism evidence="1 2">
    <name type="scientific">Rhizopus azygosporus</name>
    <name type="common">Rhizopus microsporus var. azygosporus</name>
    <dbReference type="NCBI Taxonomy" id="86630"/>
    <lineage>
        <taxon>Eukaryota</taxon>
        <taxon>Fungi</taxon>
        <taxon>Fungi incertae sedis</taxon>
        <taxon>Mucoromycota</taxon>
        <taxon>Mucoromycotina</taxon>
        <taxon>Mucoromycetes</taxon>
        <taxon>Mucorales</taxon>
        <taxon>Mucorineae</taxon>
        <taxon>Rhizopodaceae</taxon>
        <taxon>Rhizopus</taxon>
    </lineage>
</organism>
<name>A0A367J738_RHIAZ</name>
<evidence type="ECO:0000313" key="1">
    <source>
        <dbReference type="EMBL" id="RCH85757.1"/>
    </source>
</evidence>
<dbReference type="Proteomes" id="UP000252139">
    <property type="component" value="Unassembled WGS sequence"/>
</dbReference>
<dbReference type="OrthoDB" id="2228923at2759"/>
<gene>
    <name evidence="1" type="ORF">CU097_007899</name>
</gene>
<protein>
    <submittedName>
        <fullName evidence="1">Uncharacterized protein</fullName>
    </submittedName>
</protein>